<evidence type="ECO:0000256" key="2">
    <source>
        <dbReference type="ARBA" id="ARBA00023125"/>
    </source>
</evidence>
<keyword evidence="5" id="KW-0645">Protease</keyword>
<evidence type="ECO:0000256" key="3">
    <source>
        <dbReference type="ARBA" id="ARBA00023163"/>
    </source>
</evidence>
<dbReference type="AlphaFoldDB" id="A0A0M7APT5"/>
<dbReference type="PROSITE" id="PS00622">
    <property type="entry name" value="HTH_LUXR_1"/>
    <property type="match status" value="1"/>
</dbReference>
<dbReference type="PANTHER" id="PTHR44688">
    <property type="entry name" value="DNA-BINDING TRANSCRIPTIONAL ACTIVATOR DEVR_DOSR"/>
    <property type="match status" value="1"/>
</dbReference>
<reference evidence="6" key="1">
    <citation type="submission" date="2015-07" db="EMBL/GenBank/DDBJ databases">
        <authorList>
            <person name="Rodrigo-Torres Lidia"/>
            <person name="Arahal R.David."/>
        </authorList>
    </citation>
    <scope>NUCLEOTIDE SEQUENCE [LARGE SCALE GENOMIC DNA]</scope>
    <source>
        <strain evidence="6">CECT 5096</strain>
    </source>
</reference>
<dbReference type="InterPro" id="IPR000792">
    <property type="entry name" value="Tscrpt_reg_LuxR_C"/>
</dbReference>
<keyword evidence="5" id="KW-0378">Hydrolase</keyword>
<evidence type="ECO:0000259" key="4">
    <source>
        <dbReference type="PROSITE" id="PS50043"/>
    </source>
</evidence>
<dbReference type="GO" id="GO:0006355">
    <property type="term" value="P:regulation of DNA-templated transcription"/>
    <property type="evidence" value="ECO:0007669"/>
    <property type="project" value="InterPro"/>
</dbReference>
<feature type="domain" description="HTH luxR-type" evidence="4">
    <location>
        <begin position="67"/>
        <end position="130"/>
    </location>
</feature>
<dbReference type="PANTHER" id="PTHR44688:SF16">
    <property type="entry name" value="DNA-BINDING TRANSCRIPTIONAL ACTIVATOR DEVR_DOSR"/>
    <property type="match status" value="1"/>
</dbReference>
<dbReference type="STRING" id="311410.LA5095_03793"/>
<sequence>MSVEPEVIEALTAVLKDLRETAPAPVPAAVLELLVPLAIRGTKLTIDLDASRTIGAPLVTVVEKPSDTEFLAPLTPRQKQVARLVIQGKSNRQIAEEFGISIATVKDHVHAVLQRLNLPSRRAVMAASQAATRQ</sequence>
<dbReference type="PRINTS" id="PR00038">
    <property type="entry name" value="HTHLUXR"/>
</dbReference>
<dbReference type="SMART" id="SM00421">
    <property type="entry name" value="HTH_LUXR"/>
    <property type="match status" value="1"/>
</dbReference>
<dbReference type="InterPro" id="IPR036388">
    <property type="entry name" value="WH-like_DNA-bd_sf"/>
</dbReference>
<dbReference type="SUPFAM" id="SSF46894">
    <property type="entry name" value="C-terminal effector domain of the bipartite response regulators"/>
    <property type="match status" value="1"/>
</dbReference>
<dbReference type="CDD" id="cd06170">
    <property type="entry name" value="LuxR_C_like"/>
    <property type="match status" value="1"/>
</dbReference>
<protein>
    <submittedName>
        <fullName evidence="5">Protease production enhancer protein</fullName>
    </submittedName>
</protein>
<dbReference type="Pfam" id="PF00196">
    <property type="entry name" value="GerE"/>
    <property type="match status" value="1"/>
</dbReference>
<gene>
    <name evidence="5" type="primary">degU_4</name>
    <name evidence="5" type="ORF">LA5096_05075</name>
</gene>
<keyword evidence="1" id="KW-0805">Transcription regulation</keyword>
<keyword evidence="6" id="KW-1185">Reference proteome</keyword>
<accession>A0A0M7APT5</accession>
<dbReference type="RefSeq" id="WP_055117686.1">
    <property type="nucleotide sequence ID" value="NZ_CXWA01000004.1"/>
</dbReference>
<proteinExistence type="predicted"/>
<organism evidence="5 6">
    <name type="scientific">Roseibium album</name>
    <dbReference type="NCBI Taxonomy" id="311410"/>
    <lineage>
        <taxon>Bacteria</taxon>
        <taxon>Pseudomonadati</taxon>
        <taxon>Pseudomonadota</taxon>
        <taxon>Alphaproteobacteria</taxon>
        <taxon>Hyphomicrobiales</taxon>
        <taxon>Stappiaceae</taxon>
        <taxon>Roseibium</taxon>
    </lineage>
</organism>
<dbReference type="PROSITE" id="PS50043">
    <property type="entry name" value="HTH_LUXR_2"/>
    <property type="match status" value="1"/>
</dbReference>
<dbReference type="Gene3D" id="1.10.10.10">
    <property type="entry name" value="Winged helix-like DNA-binding domain superfamily/Winged helix DNA-binding domain"/>
    <property type="match status" value="1"/>
</dbReference>
<keyword evidence="3" id="KW-0804">Transcription</keyword>
<name>A0A0M7APT5_9HYPH</name>
<dbReference type="GeneID" id="97672341"/>
<dbReference type="InterPro" id="IPR016032">
    <property type="entry name" value="Sig_transdc_resp-reg_C-effctor"/>
</dbReference>
<evidence type="ECO:0000313" key="6">
    <source>
        <dbReference type="Proteomes" id="UP000049983"/>
    </source>
</evidence>
<evidence type="ECO:0000313" key="5">
    <source>
        <dbReference type="EMBL" id="CTQ77269.1"/>
    </source>
</evidence>
<dbReference type="GO" id="GO:0003677">
    <property type="term" value="F:DNA binding"/>
    <property type="evidence" value="ECO:0007669"/>
    <property type="project" value="UniProtKB-KW"/>
</dbReference>
<dbReference type="EMBL" id="CXWC01000013">
    <property type="protein sequence ID" value="CTQ77269.1"/>
    <property type="molecule type" value="Genomic_DNA"/>
</dbReference>
<keyword evidence="2" id="KW-0238">DNA-binding</keyword>
<dbReference type="GO" id="GO:0008233">
    <property type="term" value="F:peptidase activity"/>
    <property type="evidence" value="ECO:0007669"/>
    <property type="project" value="UniProtKB-KW"/>
</dbReference>
<dbReference type="Proteomes" id="UP000049983">
    <property type="component" value="Unassembled WGS sequence"/>
</dbReference>
<dbReference type="OrthoDB" id="9814495at2"/>
<dbReference type="GO" id="GO:0006508">
    <property type="term" value="P:proteolysis"/>
    <property type="evidence" value="ECO:0007669"/>
    <property type="project" value="UniProtKB-KW"/>
</dbReference>
<evidence type="ECO:0000256" key="1">
    <source>
        <dbReference type="ARBA" id="ARBA00023015"/>
    </source>
</evidence>